<dbReference type="Proteomes" id="UP000032304">
    <property type="component" value="Chromosome 4"/>
</dbReference>
<dbReference type="STRING" id="29730.A0A0D2RYK3"/>
<dbReference type="Gramene" id="KJB24135">
    <property type="protein sequence ID" value="KJB24135"/>
    <property type="gene ID" value="B456_004G129400"/>
</dbReference>
<keyword evidence="2" id="KW-1185">Reference proteome</keyword>
<name>A0A0D2RYK3_GOSRA</name>
<evidence type="ECO:0000313" key="1">
    <source>
        <dbReference type="EMBL" id="KJB24135.1"/>
    </source>
</evidence>
<dbReference type="EMBL" id="CM001743">
    <property type="protein sequence ID" value="KJB24135.1"/>
    <property type="molecule type" value="Genomic_DNA"/>
</dbReference>
<proteinExistence type="predicted"/>
<dbReference type="AlphaFoldDB" id="A0A0D2RYK3"/>
<evidence type="ECO:0000313" key="2">
    <source>
        <dbReference type="Proteomes" id="UP000032304"/>
    </source>
</evidence>
<gene>
    <name evidence="1" type="ORF">B456_004G129400</name>
</gene>
<sequence length="129" mass="14154">MGGVLGCVSSNAEPGGRLHSTWHLSTGSPHCLLTSTTYGLFYLDPLPQSTTTPPTPPPPFTLTDFVEPVPSRPQFINSCLEADSCRLSPIPNNEILNSNLKENTHPKLNRNSTFLKQPSSLLKKTRIRK</sequence>
<accession>A0A0D2RYK3</accession>
<reference evidence="1 2" key="1">
    <citation type="journal article" date="2012" name="Nature">
        <title>Repeated polyploidization of Gossypium genomes and the evolution of spinnable cotton fibres.</title>
        <authorList>
            <person name="Paterson A.H."/>
            <person name="Wendel J.F."/>
            <person name="Gundlach H."/>
            <person name="Guo H."/>
            <person name="Jenkins J."/>
            <person name="Jin D."/>
            <person name="Llewellyn D."/>
            <person name="Showmaker K.C."/>
            <person name="Shu S."/>
            <person name="Udall J."/>
            <person name="Yoo M.J."/>
            <person name="Byers R."/>
            <person name="Chen W."/>
            <person name="Doron-Faigenboim A."/>
            <person name="Duke M.V."/>
            <person name="Gong L."/>
            <person name="Grimwood J."/>
            <person name="Grover C."/>
            <person name="Grupp K."/>
            <person name="Hu G."/>
            <person name="Lee T.H."/>
            <person name="Li J."/>
            <person name="Lin L."/>
            <person name="Liu T."/>
            <person name="Marler B.S."/>
            <person name="Page J.T."/>
            <person name="Roberts A.W."/>
            <person name="Romanel E."/>
            <person name="Sanders W.S."/>
            <person name="Szadkowski E."/>
            <person name="Tan X."/>
            <person name="Tang H."/>
            <person name="Xu C."/>
            <person name="Wang J."/>
            <person name="Wang Z."/>
            <person name="Zhang D."/>
            <person name="Zhang L."/>
            <person name="Ashrafi H."/>
            <person name="Bedon F."/>
            <person name="Bowers J.E."/>
            <person name="Brubaker C.L."/>
            <person name="Chee P.W."/>
            <person name="Das S."/>
            <person name="Gingle A.R."/>
            <person name="Haigler C.H."/>
            <person name="Harker D."/>
            <person name="Hoffmann L.V."/>
            <person name="Hovav R."/>
            <person name="Jones D.C."/>
            <person name="Lemke C."/>
            <person name="Mansoor S."/>
            <person name="ur Rahman M."/>
            <person name="Rainville L.N."/>
            <person name="Rambani A."/>
            <person name="Reddy U.K."/>
            <person name="Rong J.K."/>
            <person name="Saranga Y."/>
            <person name="Scheffler B.E."/>
            <person name="Scheffler J.A."/>
            <person name="Stelly D.M."/>
            <person name="Triplett B.A."/>
            <person name="Van Deynze A."/>
            <person name="Vaslin M.F."/>
            <person name="Waghmare V.N."/>
            <person name="Walford S.A."/>
            <person name="Wright R.J."/>
            <person name="Zaki E.A."/>
            <person name="Zhang T."/>
            <person name="Dennis E.S."/>
            <person name="Mayer K.F."/>
            <person name="Peterson D.G."/>
            <person name="Rokhsar D.S."/>
            <person name="Wang X."/>
            <person name="Schmutz J."/>
        </authorList>
    </citation>
    <scope>NUCLEOTIDE SEQUENCE [LARGE SCALE GENOMIC DNA]</scope>
</reference>
<protein>
    <submittedName>
        <fullName evidence="1">Uncharacterized protein</fullName>
    </submittedName>
</protein>
<organism evidence="1 2">
    <name type="scientific">Gossypium raimondii</name>
    <name type="common">Peruvian cotton</name>
    <name type="synonym">Gossypium klotzschianum subsp. raimondii</name>
    <dbReference type="NCBI Taxonomy" id="29730"/>
    <lineage>
        <taxon>Eukaryota</taxon>
        <taxon>Viridiplantae</taxon>
        <taxon>Streptophyta</taxon>
        <taxon>Embryophyta</taxon>
        <taxon>Tracheophyta</taxon>
        <taxon>Spermatophyta</taxon>
        <taxon>Magnoliopsida</taxon>
        <taxon>eudicotyledons</taxon>
        <taxon>Gunneridae</taxon>
        <taxon>Pentapetalae</taxon>
        <taxon>rosids</taxon>
        <taxon>malvids</taxon>
        <taxon>Malvales</taxon>
        <taxon>Malvaceae</taxon>
        <taxon>Malvoideae</taxon>
        <taxon>Gossypium</taxon>
    </lineage>
</organism>